<evidence type="ECO:0000256" key="1">
    <source>
        <dbReference type="SAM" id="MobiDB-lite"/>
    </source>
</evidence>
<proteinExistence type="predicted"/>
<sequence>SNERNPSEETKWSNKRETLQTKDKTWPGCNNSNQKPLLSDRTFMPLSPPFWEFAISARSNLK</sequence>
<gene>
    <name evidence="2" type="ORF">RDWZM_009176</name>
</gene>
<accession>A0A9Q0RKR6</accession>
<evidence type="ECO:0000313" key="2">
    <source>
        <dbReference type="EMBL" id="KAJ6218019.1"/>
    </source>
</evidence>
<organism evidence="2 3">
    <name type="scientific">Blomia tropicalis</name>
    <name type="common">Mite</name>
    <dbReference type="NCBI Taxonomy" id="40697"/>
    <lineage>
        <taxon>Eukaryota</taxon>
        <taxon>Metazoa</taxon>
        <taxon>Ecdysozoa</taxon>
        <taxon>Arthropoda</taxon>
        <taxon>Chelicerata</taxon>
        <taxon>Arachnida</taxon>
        <taxon>Acari</taxon>
        <taxon>Acariformes</taxon>
        <taxon>Sarcoptiformes</taxon>
        <taxon>Astigmata</taxon>
        <taxon>Glycyphagoidea</taxon>
        <taxon>Echimyopodidae</taxon>
        <taxon>Blomia</taxon>
    </lineage>
</organism>
<feature type="compositionally biased region" description="Basic and acidic residues" evidence="1">
    <location>
        <begin position="1"/>
        <end position="25"/>
    </location>
</feature>
<dbReference type="EMBL" id="JAPWDV010000003">
    <property type="protein sequence ID" value="KAJ6218019.1"/>
    <property type="molecule type" value="Genomic_DNA"/>
</dbReference>
<feature type="region of interest" description="Disordered" evidence="1">
    <location>
        <begin position="1"/>
        <end position="36"/>
    </location>
</feature>
<dbReference type="Proteomes" id="UP001142055">
    <property type="component" value="Chromosome 3"/>
</dbReference>
<keyword evidence="3" id="KW-1185">Reference proteome</keyword>
<reference evidence="2" key="1">
    <citation type="submission" date="2022-12" db="EMBL/GenBank/DDBJ databases">
        <title>Genome assemblies of Blomia tropicalis.</title>
        <authorList>
            <person name="Cui Y."/>
        </authorList>
    </citation>
    <scope>NUCLEOTIDE SEQUENCE</scope>
    <source>
        <tissue evidence="2">Adult mites</tissue>
    </source>
</reference>
<comment type="caution">
    <text evidence="2">The sequence shown here is derived from an EMBL/GenBank/DDBJ whole genome shotgun (WGS) entry which is preliminary data.</text>
</comment>
<dbReference type="AlphaFoldDB" id="A0A9Q0RKR6"/>
<protein>
    <submittedName>
        <fullName evidence="2">Uncharacterized protein</fullName>
    </submittedName>
</protein>
<feature type="non-terminal residue" evidence="2">
    <location>
        <position position="1"/>
    </location>
</feature>
<evidence type="ECO:0000313" key="3">
    <source>
        <dbReference type="Proteomes" id="UP001142055"/>
    </source>
</evidence>
<name>A0A9Q0RKR6_BLOTA</name>